<evidence type="ECO:0000256" key="5">
    <source>
        <dbReference type="ARBA" id="ARBA00022801"/>
    </source>
</evidence>
<dbReference type="Pfam" id="PF00293">
    <property type="entry name" value="NUDIX"/>
    <property type="match status" value="1"/>
</dbReference>
<dbReference type="GO" id="GO:0046872">
    <property type="term" value="F:metal ion binding"/>
    <property type="evidence" value="ECO:0007669"/>
    <property type="project" value="UniProtKB-KW"/>
</dbReference>
<comment type="subcellular location">
    <subcellularLocation>
        <location evidence="2">Mitochondrion</location>
    </subcellularLocation>
</comment>
<keyword evidence="8" id="KW-0496">Mitochondrion</keyword>
<dbReference type="GO" id="GO:0005739">
    <property type="term" value="C:mitochondrion"/>
    <property type="evidence" value="ECO:0007669"/>
    <property type="project" value="UniProtKB-SubCell"/>
</dbReference>
<accession>A0A0K9NVK6</accession>
<dbReference type="InterPro" id="IPR020084">
    <property type="entry name" value="NUDIX_hydrolase_CS"/>
</dbReference>
<dbReference type="EMBL" id="LFYR01001565">
    <property type="protein sequence ID" value="KMZ60796.1"/>
    <property type="molecule type" value="Genomic_DNA"/>
</dbReference>
<dbReference type="Proteomes" id="UP000036987">
    <property type="component" value="Unassembled WGS sequence"/>
</dbReference>
<dbReference type="PROSITE" id="PS00893">
    <property type="entry name" value="NUDIX_BOX"/>
    <property type="match status" value="1"/>
</dbReference>
<organism evidence="10 11">
    <name type="scientific">Zostera marina</name>
    <name type="common">Eelgrass</name>
    <dbReference type="NCBI Taxonomy" id="29655"/>
    <lineage>
        <taxon>Eukaryota</taxon>
        <taxon>Viridiplantae</taxon>
        <taxon>Streptophyta</taxon>
        <taxon>Embryophyta</taxon>
        <taxon>Tracheophyta</taxon>
        <taxon>Spermatophyta</taxon>
        <taxon>Magnoliopsida</taxon>
        <taxon>Liliopsida</taxon>
        <taxon>Zosteraceae</taxon>
        <taxon>Zostera</taxon>
    </lineage>
</organism>
<reference evidence="11" key="1">
    <citation type="journal article" date="2016" name="Nature">
        <title>The genome of the seagrass Zostera marina reveals angiosperm adaptation to the sea.</title>
        <authorList>
            <person name="Olsen J.L."/>
            <person name="Rouze P."/>
            <person name="Verhelst B."/>
            <person name="Lin Y.-C."/>
            <person name="Bayer T."/>
            <person name="Collen J."/>
            <person name="Dattolo E."/>
            <person name="De Paoli E."/>
            <person name="Dittami S."/>
            <person name="Maumus F."/>
            <person name="Michel G."/>
            <person name="Kersting A."/>
            <person name="Lauritano C."/>
            <person name="Lohaus R."/>
            <person name="Toepel M."/>
            <person name="Tonon T."/>
            <person name="Vanneste K."/>
            <person name="Amirebrahimi M."/>
            <person name="Brakel J."/>
            <person name="Bostroem C."/>
            <person name="Chovatia M."/>
            <person name="Grimwood J."/>
            <person name="Jenkins J.W."/>
            <person name="Jueterbock A."/>
            <person name="Mraz A."/>
            <person name="Stam W.T."/>
            <person name="Tice H."/>
            <person name="Bornberg-Bauer E."/>
            <person name="Green P.J."/>
            <person name="Pearson G.A."/>
            <person name="Procaccini G."/>
            <person name="Duarte C.M."/>
            <person name="Schmutz J."/>
            <person name="Reusch T.B.H."/>
            <person name="Van de Peer Y."/>
        </authorList>
    </citation>
    <scope>NUCLEOTIDE SEQUENCE [LARGE SCALE GENOMIC DNA]</scope>
    <source>
        <strain evidence="11">cv. Finnish</strain>
    </source>
</reference>
<evidence type="ECO:0000256" key="8">
    <source>
        <dbReference type="ARBA" id="ARBA00023128"/>
    </source>
</evidence>
<evidence type="ECO:0000259" key="9">
    <source>
        <dbReference type="PROSITE" id="PS51462"/>
    </source>
</evidence>
<dbReference type="OMA" id="SMEGGCR"/>
<dbReference type="GO" id="GO:0016462">
    <property type="term" value="F:pyrophosphatase activity"/>
    <property type="evidence" value="ECO:0007669"/>
    <property type="project" value="InterPro"/>
</dbReference>
<evidence type="ECO:0000256" key="6">
    <source>
        <dbReference type="ARBA" id="ARBA00022842"/>
    </source>
</evidence>
<feature type="domain" description="Nudix hydrolase" evidence="9">
    <location>
        <begin position="20"/>
        <end position="167"/>
    </location>
</feature>
<sequence length="210" mass="24102">MSCVGLVARKGREKQRYQEHFRLVSGCIPYKLIEETPVEHNHSDDLLNRLRVVMISTPTQHDFVFPKGGWENDETDEEAACREALEEAGVRGVIRGELGVWDFRSKSKQNMSHLKGWCRGTMFALEVNEEMTSWPEQDTYERKWLTVKEAWEVCRYDWMREALKNCMVFLSGKTESTAMTEIPEPSISTSVRPLTESSSKGSISMICIDG</sequence>
<dbReference type="CDD" id="cd04666">
    <property type="entry name" value="NUDIX_DIPP2_like_Nudt4"/>
    <property type="match status" value="1"/>
</dbReference>
<name>A0A0K9NVK6_ZOSMR</name>
<dbReference type="GO" id="GO:0005737">
    <property type="term" value="C:cytoplasm"/>
    <property type="evidence" value="ECO:0000318"/>
    <property type="project" value="GO_Central"/>
</dbReference>
<evidence type="ECO:0000256" key="7">
    <source>
        <dbReference type="ARBA" id="ARBA00022946"/>
    </source>
</evidence>
<protein>
    <submittedName>
        <fullName evidence="10">Nudix hydrolase 13, mitochondrial</fullName>
    </submittedName>
</protein>
<dbReference type="PROSITE" id="PS51462">
    <property type="entry name" value="NUDIX"/>
    <property type="match status" value="1"/>
</dbReference>
<dbReference type="GO" id="GO:0005634">
    <property type="term" value="C:nucleus"/>
    <property type="evidence" value="ECO:0000318"/>
    <property type="project" value="GO_Central"/>
</dbReference>
<keyword evidence="7" id="KW-0809">Transit peptide</keyword>
<evidence type="ECO:0000256" key="1">
    <source>
        <dbReference type="ARBA" id="ARBA00001946"/>
    </source>
</evidence>
<dbReference type="OrthoDB" id="2011998at2759"/>
<dbReference type="Gene3D" id="3.90.79.10">
    <property type="entry name" value="Nucleoside Triphosphate Pyrophosphohydrolase"/>
    <property type="match status" value="1"/>
</dbReference>
<gene>
    <name evidence="10" type="ORF">ZOSMA_56G00270</name>
</gene>
<evidence type="ECO:0000256" key="3">
    <source>
        <dbReference type="ARBA" id="ARBA00005582"/>
    </source>
</evidence>
<dbReference type="SUPFAM" id="SSF55811">
    <property type="entry name" value="Nudix"/>
    <property type="match status" value="1"/>
</dbReference>
<keyword evidence="4" id="KW-0479">Metal-binding</keyword>
<evidence type="ECO:0000313" key="10">
    <source>
        <dbReference type="EMBL" id="KMZ60796.1"/>
    </source>
</evidence>
<keyword evidence="5 10" id="KW-0378">Hydrolase</keyword>
<dbReference type="FunFam" id="3.90.79.10:FF:000030">
    <property type="entry name" value="Nudix hydrolase 13 mitochondrial"/>
    <property type="match status" value="1"/>
</dbReference>
<dbReference type="InterPro" id="IPR047198">
    <property type="entry name" value="DDP-like_NUDIX"/>
</dbReference>
<dbReference type="PANTHER" id="PTHR12629">
    <property type="entry name" value="DIPHOSPHOINOSITOL POLYPHOSPHATE PHOSPHOHYDROLASE"/>
    <property type="match status" value="1"/>
</dbReference>
<evidence type="ECO:0000313" key="11">
    <source>
        <dbReference type="Proteomes" id="UP000036987"/>
    </source>
</evidence>
<evidence type="ECO:0000256" key="2">
    <source>
        <dbReference type="ARBA" id="ARBA00004173"/>
    </source>
</evidence>
<comment type="similarity">
    <text evidence="3">Belongs to the Nudix hydrolase family.</text>
</comment>
<comment type="cofactor">
    <cofactor evidence="1">
        <name>Mg(2+)</name>
        <dbReference type="ChEBI" id="CHEBI:18420"/>
    </cofactor>
</comment>
<dbReference type="InterPro" id="IPR015797">
    <property type="entry name" value="NUDIX_hydrolase-like_dom_sf"/>
</dbReference>
<dbReference type="InterPro" id="IPR000086">
    <property type="entry name" value="NUDIX_hydrolase_dom"/>
</dbReference>
<dbReference type="AlphaFoldDB" id="A0A0K9NVK6"/>
<comment type="caution">
    <text evidence="10">The sequence shown here is derived from an EMBL/GenBank/DDBJ whole genome shotgun (WGS) entry which is preliminary data.</text>
</comment>
<proteinExistence type="inferred from homology"/>
<evidence type="ECO:0000256" key="4">
    <source>
        <dbReference type="ARBA" id="ARBA00022723"/>
    </source>
</evidence>
<keyword evidence="11" id="KW-1185">Reference proteome</keyword>
<dbReference type="STRING" id="29655.A0A0K9NVK6"/>
<keyword evidence="6" id="KW-0460">Magnesium</keyword>
<dbReference type="PANTHER" id="PTHR12629:SF71">
    <property type="entry name" value="HYDROLASE 13, MITOCHONDRIAL, PUTATIVE, EXPRESSED-RELATED"/>
    <property type="match status" value="1"/>
</dbReference>